<name>A0A350H9L9_UNCW3</name>
<evidence type="ECO:0000313" key="2">
    <source>
        <dbReference type="EMBL" id="HAV92235.1"/>
    </source>
</evidence>
<dbReference type="AlphaFoldDB" id="A0A350H9L9"/>
<comment type="caution">
    <text evidence="2">The sequence shown here is derived from an EMBL/GenBank/DDBJ whole genome shotgun (WGS) entry which is preliminary data.</text>
</comment>
<sequence length="501" mass="56128">MKKYAVFVFILFLSLASFEMEFIDIGELQKGMKGYCTTVFNGTKIDTFEVEVIDIIGDGESSVEMALVKCIGANVEKTGIAQGMSGSPVYFNGKLFGSLSYTWDNLREPIGGAVPIKRMLEIEDYQKNDNKSEGFKLKEIAIPIVLTGVNENVLETLKKENEVFKYAVAGKNSGLASSEAGELIPGKGIAINLIDGDMTASAIGTVTYVDNDKVYSFGHPFTLKGKIEYPVSEAYIYMILPRTDISYKMGFPLSKTLGCAVQDRTYGVLAYKNKTASMVNVALKINQDERINLRFIKENDIIASYLPLMLVSAISKYYKMSGAMTSEYKMSIYSKGKKRIEYKNMYTGENLFFGIYMDMQSILYAYLSNMYEKVPVDSIVVESTVAENINQYFVWDVQVEKKYYKIGETVNGRVFLKSFKGEDVSRDFSFDLPEASSQDSLLLYVGGGKNDIISETGRSEAKFQFKDLSTFENIVNTLNPSNSIVIKLYGRRKGFIDNNKE</sequence>
<evidence type="ECO:0000259" key="1">
    <source>
        <dbReference type="PROSITE" id="PS51494"/>
    </source>
</evidence>
<dbReference type="EMBL" id="DMZY01000108">
    <property type="protein sequence ID" value="HAV92235.1"/>
    <property type="molecule type" value="Genomic_DNA"/>
</dbReference>
<proteinExistence type="predicted"/>
<organism evidence="2 3">
    <name type="scientific">candidate division WOR-3 bacterium</name>
    <dbReference type="NCBI Taxonomy" id="2052148"/>
    <lineage>
        <taxon>Bacteria</taxon>
        <taxon>Bacteria division WOR-3</taxon>
    </lineage>
</organism>
<reference evidence="2 3" key="1">
    <citation type="journal article" date="2018" name="Nat. Biotechnol.">
        <title>A standardized bacterial taxonomy based on genome phylogeny substantially revises the tree of life.</title>
        <authorList>
            <person name="Parks D.H."/>
            <person name="Chuvochina M."/>
            <person name="Waite D.W."/>
            <person name="Rinke C."/>
            <person name="Skarshewski A."/>
            <person name="Chaumeil P.A."/>
            <person name="Hugenholtz P."/>
        </authorList>
    </citation>
    <scope>NUCLEOTIDE SEQUENCE [LARGE SCALE GENOMIC DNA]</scope>
    <source>
        <strain evidence="2">UBA9956</strain>
    </source>
</reference>
<dbReference type="PROSITE" id="PS51494">
    <property type="entry name" value="SPOIVB"/>
    <property type="match status" value="1"/>
</dbReference>
<dbReference type="Pfam" id="PF05580">
    <property type="entry name" value="Peptidase_S55"/>
    <property type="match status" value="1"/>
</dbReference>
<feature type="non-terminal residue" evidence="2">
    <location>
        <position position="501"/>
    </location>
</feature>
<gene>
    <name evidence="2" type="ORF">DCW38_03535</name>
</gene>
<accession>A0A350H9L9</accession>
<dbReference type="Proteomes" id="UP000264062">
    <property type="component" value="Unassembled WGS sequence"/>
</dbReference>
<protein>
    <recommendedName>
        <fullName evidence="1">Peptidase S55 domain-containing protein</fullName>
    </recommendedName>
</protein>
<evidence type="ECO:0000313" key="3">
    <source>
        <dbReference type="Proteomes" id="UP000264062"/>
    </source>
</evidence>
<feature type="domain" description="Peptidase S55" evidence="1">
    <location>
        <begin position="1"/>
        <end position="135"/>
    </location>
</feature>
<dbReference type="InterPro" id="IPR008763">
    <property type="entry name" value="Peptidase_S55"/>
</dbReference>